<evidence type="ECO:0000313" key="3">
    <source>
        <dbReference type="EMBL" id="KAF5386612.1"/>
    </source>
</evidence>
<feature type="compositionally biased region" description="Gly residues" evidence="1">
    <location>
        <begin position="196"/>
        <end position="205"/>
    </location>
</feature>
<sequence>MDFFLVPNDPQKTVLVSANGVAHYQISTSKGTDGIHLSLIQRPADSEADSIVAEVEWGTWGTPTFVRCPLFRGFGSCIGKMGLGVTARTFLYKRRPFSKSRYFMGNDGVEYRWKARRGIGCVLTSSNNNEEIAIYTSTFNNEGLFAGERKHFLRIQPCSVDLDLVVLSFMIMEKKRRERAGDGSSLIAHDSDPQGDGAGDGGGEG</sequence>
<dbReference type="AlphaFoldDB" id="A0A8H5HNP3"/>
<accession>A0A8H5HNP3</accession>
<comment type="caution">
    <text evidence="3">The sequence shown here is derived from an EMBL/GenBank/DDBJ whole genome shotgun (WGS) entry which is preliminary data.</text>
</comment>
<dbReference type="Pfam" id="PF20236">
    <property type="entry name" value="DUF6593"/>
    <property type="match status" value="1"/>
</dbReference>
<evidence type="ECO:0000259" key="2">
    <source>
        <dbReference type="Pfam" id="PF20236"/>
    </source>
</evidence>
<dbReference type="OrthoDB" id="2798132at2759"/>
<dbReference type="Proteomes" id="UP000565441">
    <property type="component" value="Unassembled WGS sequence"/>
</dbReference>
<feature type="region of interest" description="Disordered" evidence="1">
    <location>
        <begin position="178"/>
        <end position="205"/>
    </location>
</feature>
<proteinExistence type="predicted"/>
<dbReference type="InterPro" id="IPR046528">
    <property type="entry name" value="DUF6593"/>
</dbReference>
<feature type="domain" description="DUF6593" evidence="2">
    <location>
        <begin position="8"/>
        <end position="178"/>
    </location>
</feature>
<dbReference type="EMBL" id="JAACJP010000002">
    <property type="protein sequence ID" value="KAF5386612.1"/>
    <property type="molecule type" value="Genomic_DNA"/>
</dbReference>
<evidence type="ECO:0000256" key="1">
    <source>
        <dbReference type="SAM" id="MobiDB-lite"/>
    </source>
</evidence>
<gene>
    <name evidence="3" type="ORF">D9615_001932</name>
</gene>
<reference evidence="3 4" key="1">
    <citation type="journal article" date="2020" name="ISME J.">
        <title>Uncovering the hidden diversity of litter-decomposition mechanisms in mushroom-forming fungi.</title>
        <authorList>
            <person name="Floudas D."/>
            <person name="Bentzer J."/>
            <person name="Ahren D."/>
            <person name="Johansson T."/>
            <person name="Persson P."/>
            <person name="Tunlid A."/>
        </authorList>
    </citation>
    <scope>NUCLEOTIDE SEQUENCE [LARGE SCALE GENOMIC DNA]</scope>
    <source>
        <strain evidence="3 4">CBS 661.87</strain>
    </source>
</reference>
<name>A0A8H5HNP3_9AGAR</name>
<evidence type="ECO:0000313" key="4">
    <source>
        <dbReference type="Proteomes" id="UP000565441"/>
    </source>
</evidence>
<protein>
    <recommendedName>
        <fullName evidence="2">DUF6593 domain-containing protein</fullName>
    </recommendedName>
</protein>
<organism evidence="3 4">
    <name type="scientific">Tricholomella constricta</name>
    <dbReference type="NCBI Taxonomy" id="117010"/>
    <lineage>
        <taxon>Eukaryota</taxon>
        <taxon>Fungi</taxon>
        <taxon>Dikarya</taxon>
        <taxon>Basidiomycota</taxon>
        <taxon>Agaricomycotina</taxon>
        <taxon>Agaricomycetes</taxon>
        <taxon>Agaricomycetidae</taxon>
        <taxon>Agaricales</taxon>
        <taxon>Tricholomatineae</taxon>
        <taxon>Lyophyllaceae</taxon>
        <taxon>Tricholomella</taxon>
    </lineage>
</organism>
<keyword evidence="4" id="KW-1185">Reference proteome</keyword>